<evidence type="ECO:0000313" key="3">
    <source>
        <dbReference type="EMBL" id="KAK4129672.1"/>
    </source>
</evidence>
<dbReference type="Proteomes" id="UP001302602">
    <property type="component" value="Unassembled WGS sequence"/>
</dbReference>
<dbReference type="PANTHER" id="PTHR37540">
    <property type="entry name" value="TRANSCRIPTION FACTOR (ACR-2), PUTATIVE-RELATED-RELATED"/>
    <property type="match status" value="1"/>
</dbReference>
<keyword evidence="4" id="KW-1185">Reference proteome</keyword>
<feature type="transmembrane region" description="Helical" evidence="2">
    <location>
        <begin position="430"/>
        <end position="448"/>
    </location>
</feature>
<dbReference type="EMBL" id="MU853223">
    <property type="protein sequence ID" value="KAK4129672.1"/>
    <property type="molecule type" value="Genomic_DNA"/>
</dbReference>
<name>A0AAN6UAX5_9PEZI</name>
<dbReference type="GeneID" id="87825024"/>
<protein>
    <submittedName>
        <fullName evidence="3">Uncharacterized protein</fullName>
    </submittedName>
</protein>
<dbReference type="AlphaFoldDB" id="A0AAN6UAX5"/>
<reference evidence="3" key="1">
    <citation type="journal article" date="2023" name="Mol. Phylogenet. Evol.">
        <title>Genome-scale phylogeny and comparative genomics of the fungal order Sordariales.</title>
        <authorList>
            <person name="Hensen N."/>
            <person name="Bonometti L."/>
            <person name="Westerberg I."/>
            <person name="Brannstrom I.O."/>
            <person name="Guillou S."/>
            <person name="Cros-Aarteil S."/>
            <person name="Calhoun S."/>
            <person name="Haridas S."/>
            <person name="Kuo A."/>
            <person name="Mondo S."/>
            <person name="Pangilinan J."/>
            <person name="Riley R."/>
            <person name="LaButti K."/>
            <person name="Andreopoulos B."/>
            <person name="Lipzen A."/>
            <person name="Chen C."/>
            <person name="Yan M."/>
            <person name="Daum C."/>
            <person name="Ng V."/>
            <person name="Clum A."/>
            <person name="Steindorff A."/>
            <person name="Ohm R.A."/>
            <person name="Martin F."/>
            <person name="Silar P."/>
            <person name="Natvig D.O."/>
            <person name="Lalanne C."/>
            <person name="Gautier V."/>
            <person name="Ament-Velasquez S.L."/>
            <person name="Kruys A."/>
            <person name="Hutchinson M.I."/>
            <person name="Powell A.J."/>
            <person name="Barry K."/>
            <person name="Miller A.N."/>
            <person name="Grigoriev I.V."/>
            <person name="Debuchy R."/>
            <person name="Gladieux P."/>
            <person name="Hiltunen Thoren M."/>
            <person name="Johannesson H."/>
        </authorList>
    </citation>
    <scope>NUCLEOTIDE SEQUENCE</scope>
    <source>
        <strain evidence="3">CBS 731.68</strain>
    </source>
</reference>
<reference evidence="3" key="2">
    <citation type="submission" date="2023-05" db="EMBL/GenBank/DDBJ databases">
        <authorList>
            <consortium name="Lawrence Berkeley National Laboratory"/>
            <person name="Steindorff A."/>
            <person name="Hensen N."/>
            <person name="Bonometti L."/>
            <person name="Westerberg I."/>
            <person name="Brannstrom I.O."/>
            <person name="Guillou S."/>
            <person name="Cros-Aarteil S."/>
            <person name="Calhoun S."/>
            <person name="Haridas S."/>
            <person name="Kuo A."/>
            <person name="Mondo S."/>
            <person name="Pangilinan J."/>
            <person name="Riley R."/>
            <person name="Labutti K."/>
            <person name="Andreopoulos B."/>
            <person name="Lipzen A."/>
            <person name="Chen C."/>
            <person name="Yanf M."/>
            <person name="Daum C."/>
            <person name="Ng V."/>
            <person name="Clum A."/>
            <person name="Ohm R."/>
            <person name="Martin F."/>
            <person name="Silar P."/>
            <person name="Natvig D."/>
            <person name="Lalanne C."/>
            <person name="Gautier V."/>
            <person name="Ament-Velasquez S.L."/>
            <person name="Kruys A."/>
            <person name="Hutchinson M.I."/>
            <person name="Powell A.J."/>
            <person name="Barry K."/>
            <person name="Miller A.N."/>
            <person name="Grigoriev I.V."/>
            <person name="Debuchy R."/>
            <person name="Gladieux P."/>
            <person name="Thoren M.H."/>
            <person name="Johannesson H."/>
        </authorList>
    </citation>
    <scope>NUCLEOTIDE SEQUENCE</scope>
    <source>
        <strain evidence="3">CBS 731.68</strain>
    </source>
</reference>
<organism evidence="3 4">
    <name type="scientific">Parathielavia appendiculata</name>
    <dbReference type="NCBI Taxonomy" id="2587402"/>
    <lineage>
        <taxon>Eukaryota</taxon>
        <taxon>Fungi</taxon>
        <taxon>Dikarya</taxon>
        <taxon>Ascomycota</taxon>
        <taxon>Pezizomycotina</taxon>
        <taxon>Sordariomycetes</taxon>
        <taxon>Sordariomycetidae</taxon>
        <taxon>Sordariales</taxon>
        <taxon>Chaetomiaceae</taxon>
        <taxon>Parathielavia</taxon>
    </lineage>
</organism>
<evidence type="ECO:0000256" key="2">
    <source>
        <dbReference type="SAM" id="Phobius"/>
    </source>
</evidence>
<evidence type="ECO:0000313" key="4">
    <source>
        <dbReference type="Proteomes" id="UP001302602"/>
    </source>
</evidence>
<feature type="region of interest" description="Disordered" evidence="1">
    <location>
        <begin position="1"/>
        <end position="20"/>
    </location>
</feature>
<comment type="caution">
    <text evidence="3">The sequence shown here is derived from an EMBL/GenBank/DDBJ whole genome shotgun (WGS) entry which is preliminary data.</text>
</comment>
<keyword evidence="2" id="KW-0812">Transmembrane</keyword>
<proteinExistence type="predicted"/>
<sequence length="575" mass="63486">MPVFVSYDGPKLGKKQKQVVRSQVMILVRDQQKKAKQANKPALEEPPRPLAPAPDKNGGGRALPEDEGDATLAAPQAASGSSRSRQPAAAANSRRSNRDKILARRDQQWLNINVWDLRGAPPKSTHMTGIDARTFQEYLCRCGSYTSYLDEGFALVGFRQPSYFRPDLSKAACIYIGWLWTAGVLDASRGTQEIAYPYFEYQAVRELQKFIDGAGGRQLHEVVYPVVILAMFELFRFSPRAITHLAAVENFIKTRGGLQQMPDVMQHIVIMADTLQCLTLGTPLAFSLLGPAPIMRLMTADGFVEGDELRSCPLLLCDKEDFSLAAQYVDPAIHVQLVAVLRAANDSFRQFFLPSAMQNTCGNDGRIVDALADSPTAGNNVPRLLLDTCAFAARIMRRTLSGYLDGFEDPENTSDLLAIYHNTRFMGLKAWAGLPYVYVWVILIGFAASPDRNMKHHFVAEVVRCAFSYGCYQMEVFQAVIGNFLHLRDALAARKMALARSHSNSPFSTISQDLSYSSVIAQGEIPIRTPALLDEYNNSHEVASQFCPSWTAGEQAFWEAGGTTESEDSSPSGSD</sequence>
<dbReference type="RefSeq" id="XP_062653443.1">
    <property type="nucleotide sequence ID" value="XM_062788254.1"/>
</dbReference>
<evidence type="ECO:0000256" key="1">
    <source>
        <dbReference type="SAM" id="MobiDB-lite"/>
    </source>
</evidence>
<accession>A0AAN6UAX5</accession>
<gene>
    <name evidence="3" type="ORF">N657DRAFT_564033</name>
</gene>
<keyword evidence="2" id="KW-1133">Transmembrane helix</keyword>
<keyword evidence="2" id="KW-0472">Membrane</keyword>
<feature type="region of interest" description="Disordered" evidence="1">
    <location>
        <begin position="30"/>
        <end position="100"/>
    </location>
</feature>
<feature type="compositionally biased region" description="Low complexity" evidence="1">
    <location>
        <begin position="73"/>
        <end position="94"/>
    </location>
</feature>
<dbReference type="PANTHER" id="PTHR37540:SF5">
    <property type="entry name" value="TRANSCRIPTION FACTOR DOMAIN-CONTAINING PROTEIN"/>
    <property type="match status" value="1"/>
</dbReference>